<reference evidence="1 2" key="1">
    <citation type="submission" date="2021-03" db="EMBL/GenBank/DDBJ databases">
        <title>Sequencing the genomes of 1000 actinobacteria strains.</title>
        <authorList>
            <person name="Klenk H.-P."/>
        </authorList>
    </citation>
    <scope>NUCLEOTIDE SEQUENCE [LARGE SCALE GENOMIC DNA]</scope>
    <source>
        <strain evidence="1 2">DSM 45510</strain>
    </source>
</reference>
<gene>
    <name evidence="1" type="ORF">JOM49_003597</name>
</gene>
<dbReference type="Proteomes" id="UP000741013">
    <property type="component" value="Unassembled WGS sequence"/>
</dbReference>
<accession>A0ABS4PRL8</accession>
<keyword evidence="2" id="KW-1185">Reference proteome</keyword>
<name>A0ABS4PRL8_9PSEU</name>
<sequence>MTECRGAASLEMMFRAWRTEIDREPMAECLSTPVLLDRLRESTDQHFLSADPSRRSGAVA</sequence>
<dbReference type="RefSeq" id="WP_209665417.1">
    <property type="nucleotide sequence ID" value="NZ_JAGGMS010000001.1"/>
</dbReference>
<proteinExistence type="predicted"/>
<dbReference type="EMBL" id="JAGGMS010000001">
    <property type="protein sequence ID" value="MBP2182071.1"/>
    <property type="molecule type" value="Genomic_DNA"/>
</dbReference>
<evidence type="ECO:0000313" key="2">
    <source>
        <dbReference type="Proteomes" id="UP000741013"/>
    </source>
</evidence>
<protein>
    <submittedName>
        <fullName evidence="1">Uncharacterized protein</fullName>
    </submittedName>
</protein>
<comment type="caution">
    <text evidence="1">The sequence shown here is derived from an EMBL/GenBank/DDBJ whole genome shotgun (WGS) entry which is preliminary data.</text>
</comment>
<evidence type="ECO:0000313" key="1">
    <source>
        <dbReference type="EMBL" id="MBP2182071.1"/>
    </source>
</evidence>
<organism evidence="1 2">
    <name type="scientific">Amycolatopsis magusensis</name>
    <dbReference type="NCBI Taxonomy" id="882444"/>
    <lineage>
        <taxon>Bacteria</taxon>
        <taxon>Bacillati</taxon>
        <taxon>Actinomycetota</taxon>
        <taxon>Actinomycetes</taxon>
        <taxon>Pseudonocardiales</taxon>
        <taxon>Pseudonocardiaceae</taxon>
        <taxon>Amycolatopsis</taxon>
    </lineage>
</organism>